<accession>A0A9N9PZ88</accession>
<dbReference type="InterPro" id="IPR019519">
    <property type="entry name" value="Elp5"/>
</dbReference>
<gene>
    <name evidence="10" type="ORF">HYFRA_00001365</name>
</gene>
<comment type="subcellular location">
    <subcellularLocation>
        <location evidence="2">Cytoplasm</location>
    </subcellularLocation>
    <subcellularLocation>
        <location evidence="1">Nucleus</location>
    </subcellularLocation>
</comment>
<feature type="compositionally biased region" description="Acidic residues" evidence="9">
    <location>
        <begin position="336"/>
        <end position="351"/>
    </location>
</feature>
<dbReference type="Gene3D" id="3.40.50.300">
    <property type="entry name" value="P-loop containing nucleotide triphosphate hydrolases"/>
    <property type="match status" value="1"/>
</dbReference>
<evidence type="ECO:0000256" key="5">
    <source>
        <dbReference type="ARBA" id="ARBA00020264"/>
    </source>
</evidence>
<evidence type="ECO:0000256" key="2">
    <source>
        <dbReference type="ARBA" id="ARBA00004496"/>
    </source>
</evidence>
<dbReference type="GO" id="GO:0005634">
    <property type="term" value="C:nucleus"/>
    <property type="evidence" value="ECO:0007669"/>
    <property type="project" value="UniProtKB-SubCell"/>
</dbReference>
<evidence type="ECO:0000256" key="4">
    <source>
        <dbReference type="ARBA" id="ARBA00009567"/>
    </source>
</evidence>
<organism evidence="10 11">
    <name type="scientific">Hymenoscyphus fraxineus</name>
    <dbReference type="NCBI Taxonomy" id="746836"/>
    <lineage>
        <taxon>Eukaryota</taxon>
        <taxon>Fungi</taxon>
        <taxon>Dikarya</taxon>
        <taxon>Ascomycota</taxon>
        <taxon>Pezizomycotina</taxon>
        <taxon>Leotiomycetes</taxon>
        <taxon>Helotiales</taxon>
        <taxon>Helotiaceae</taxon>
        <taxon>Hymenoscyphus</taxon>
    </lineage>
</organism>
<evidence type="ECO:0000256" key="1">
    <source>
        <dbReference type="ARBA" id="ARBA00004123"/>
    </source>
</evidence>
<reference evidence="10" key="1">
    <citation type="submission" date="2021-07" db="EMBL/GenBank/DDBJ databases">
        <authorList>
            <person name="Durling M."/>
        </authorList>
    </citation>
    <scope>NUCLEOTIDE SEQUENCE</scope>
</reference>
<evidence type="ECO:0000256" key="3">
    <source>
        <dbReference type="ARBA" id="ARBA00005043"/>
    </source>
</evidence>
<dbReference type="Pfam" id="PF10483">
    <property type="entry name" value="Elong_Iki1"/>
    <property type="match status" value="1"/>
</dbReference>
<evidence type="ECO:0000256" key="9">
    <source>
        <dbReference type="SAM" id="MobiDB-lite"/>
    </source>
</evidence>
<name>A0A9N9PZ88_9HELO</name>
<keyword evidence="8" id="KW-0539">Nucleus</keyword>
<feature type="compositionally biased region" description="Gly residues" evidence="9">
    <location>
        <begin position="320"/>
        <end position="330"/>
    </location>
</feature>
<evidence type="ECO:0000256" key="7">
    <source>
        <dbReference type="ARBA" id="ARBA00022694"/>
    </source>
</evidence>
<dbReference type="AlphaFoldDB" id="A0A9N9PZ88"/>
<evidence type="ECO:0000313" key="10">
    <source>
        <dbReference type="EMBL" id="CAG8959467.1"/>
    </source>
</evidence>
<evidence type="ECO:0000313" key="11">
    <source>
        <dbReference type="Proteomes" id="UP000696280"/>
    </source>
</evidence>
<evidence type="ECO:0000256" key="6">
    <source>
        <dbReference type="ARBA" id="ARBA00022490"/>
    </source>
</evidence>
<evidence type="ECO:0000256" key="8">
    <source>
        <dbReference type="ARBA" id="ARBA00023242"/>
    </source>
</evidence>
<dbReference type="PANTHER" id="PTHR15641">
    <property type="entry name" value="ELONGATOR COMPLEX PROTEIN 5"/>
    <property type="match status" value="1"/>
</dbReference>
<comment type="pathway">
    <text evidence="3">tRNA modification; 5-methoxycarbonylmethyl-2-thiouridine-tRNA biosynthesis.</text>
</comment>
<dbReference type="Proteomes" id="UP000696280">
    <property type="component" value="Unassembled WGS sequence"/>
</dbReference>
<dbReference type="CDD" id="cd19496">
    <property type="entry name" value="Elp5"/>
    <property type="match status" value="1"/>
</dbReference>
<dbReference type="OrthoDB" id="166907at2759"/>
<dbReference type="GO" id="GO:0000049">
    <property type="term" value="F:tRNA binding"/>
    <property type="evidence" value="ECO:0007669"/>
    <property type="project" value="TreeGrafter"/>
</dbReference>
<comment type="similarity">
    <text evidence="4">Belongs to the ELP5 family.</text>
</comment>
<feature type="region of interest" description="Disordered" evidence="9">
    <location>
        <begin position="315"/>
        <end position="351"/>
    </location>
</feature>
<proteinExistence type="inferred from homology"/>
<keyword evidence="6" id="KW-0963">Cytoplasm</keyword>
<dbReference type="GO" id="GO:0033588">
    <property type="term" value="C:elongator holoenzyme complex"/>
    <property type="evidence" value="ECO:0007669"/>
    <property type="project" value="InterPro"/>
</dbReference>
<keyword evidence="11" id="KW-1185">Reference proteome</keyword>
<protein>
    <recommendedName>
        <fullName evidence="5">Elongator complex protein 5</fullName>
    </recommendedName>
</protein>
<dbReference type="GO" id="GO:0005829">
    <property type="term" value="C:cytosol"/>
    <property type="evidence" value="ECO:0007669"/>
    <property type="project" value="TreeGrafter"/>
</dbReference>
<dbReference type="PANTHER" id="PTHR15641:SF1">
    <property type="entry name" value="ELONGATOR COMPLEX PROTEIN 5"/>
    <property type="match status" value="1"/>
</dbReference>
<dbReference type="InterPro" id="IPR027417">
    <property type="entry name" value="P-loop_NTPase"/>
</dbReference>
<dbReference type="GO" id="GO:0002098">
    <property type="term" value="P:tRNA wobble uridine modification"/>
    <property type="evidence" value="ECO:0007669"/>
    <property type="project" value="InterPro"/>
</dbReference>
<sequence length="351" mass="38481">MAPSPLQQRKTHNTLLFQKLLNLRDGASPFTLLLDNLEQRSGGVVREFVRRAKISKTKIIFISFATIRKKISFEADVFITARSKALAALRSEIVSHIPQAPVPSPSSVPPKYLLIVDTLTPLCTLYASHISNFLSSLLLSPQISLLATYHLDVPVPHQSTTLYTPHPLTTLTYLSTSILTLSALPQILAQKRARDKSLQAPTFGLSSLPEGALISLTKNSQTSGAENGIVIHAELRRRSGRGIVEDFVLILSSSSKKSSVPEVILLDEHPLYVTPTFSQPASGEGEDPEDMATTFNLGLTEKQKRDRENVVLPYFDAQKDGGGSGAGEGGRILYDMGDEDREDFDDEEDEI</sequence>
<keyword evidence="7" id="KW-0819">tRNA processing</keyword>
<comment type="caution">
    <text evidence="10">The sequence shown here is derived from an EMBL/GenBank/DDBJ whole genome shotgun (WGS) entry which is preliminary data.</text>
</comment>
<dbReference type="EMBL" id="CAJVRL010000092">
    <property type="protein sequence ID" value="CAG8959467.1"/>
    <property type="molecule type" value="Genomic_DNA"/>
</dbReference>